<proteinExistence type="predicted"/>
<feature type="non-terminal residue" evidence="2">
    <location>
        <position position="1"/>
    </location>
</feature>
<sequence length="334" mass="37564">RSPPDDLVTQDDVKPSVLRGLETPPQVHLSPKASTPTQSQYQEVADVLKENEVEATELTDRDPTPTNSPDVLRRQLSSSDDKIASLEDKLEEKENEGKAEQKVILELRANLRKAEQKIRRMTVALANSDDEFNNDERREPVVGTGPIKTEEGLENVRFARDDEVHTANDARLNTEDKEIIEITLSDDDHDEGPVKRIKLEEPAIDNFMEVIEEENNDEEDMNSELDFNSLLDVSIEESSSKPQLTFLPDYLIIAEGSLNARNVDKSSLFGAFIKPIWKGSIKQPFQEASLDAVCVDDILRPELAFMNIVMSFIQTLIQPVDSVILVFTHIPSSI</sequence>
<keyword evidence="3" id="KW-1185">Reference proteome</keyword>
<evidence type="ECO:0000313" key="3">
    <source>
        <dbReference type="Proteomes" id="UP000094527"/>
    </source>
</evidence>
<accession>A0A1D2ME06</accession>
<dbReference type="Proteomes" id="UP000094527">
    <property type="component" value="Unassembled WGS sequence"/>
</dbReference>
<name>A0A1D2ME06_ORCCI</name>
<feature type="compositionally biased region" description="Basic and acidic residues" evidence="1">
    <location>
        <begin position="79"/>
        <end position="99"/>
    </location>
</feature>
<reference evidence="2 3" key="1">
    <citation type="journal article" date="2016" name="Genome Biol. Evol.">
        <title>Gene Family Evolution Reflects Adaptation to Soil Environmental Stressors in the Genome of the Collembolan Orchesella cincta.</title>
        <authorList>
            <person name="Faddeeva-Vakhrusheva A."/>
            <person name="Derks M.F."/>
            <person name="Anvar S.Y."/>
            <person name="Agamennone V."/>
            <person name="Suring W."/>
            <person name="Smit S."/>
            <person name="van Straalen N.M."/>
            <person name="Roelofs D."/>
        </authorList>
    </citation>
    <scope>NUCLEOTIDE SEQUENCE [LARGE SCALE GENOMIC DNA]</scope>
    <source>
        <tissue evidence="2">Mixed pool</tissue>
    </source>
</reference>
<feature type="compositionally biased region" description="Basic and acidic residues" evidence="1">
    <location>
        <begin position="46"/>
        <end position="63"/>
    </location>
</feature>
<feature type="region of interest" description="Disordered" evidence="1">
    <location>
        <begin position="1"/>
        <end position="99"/>
    </location>
</feature>
<dbReference type="AlphaFoldDB" id="A0A1D2ME06"/>
<comment type="caution">
    <text evidence="2">The sequence shown here is derived from an EMBL/GenBank/DDBJ whole genome shotgun (WGS) entry which is preliminary data.</text>
</comment>
<evidence type="ECO:0000256" key="1">
    <source>
        <dbReference type="SAM" id="MobiDB-lite"/>
    </source>
</evidence>
<dbReference type="EMBL" id="LJIJ01001642">
    <property type="protein sequence ID" value="ODM91179.1"/>
    <property type="molecule type" value="Genomic_DNA"/>
</dbReference>
<feature type="compositionally biased region" description="Polar residues" evidence="1">
    <location>
        <begin position="32"/>
        <end position="42"/>
    </location>
</feature>
<organism evidence="2 3">
    <name type="scientific">Orchesella cincta</name>
    <name type="common">Springtail</name>
    <name type="synonym">Podura cincta</name>
    <dbReference type="NCBI Taxonomy" id="48709"/>
    <lineage>
        <taxon>Eukaryota</taxon>
        <taxon>Metazoa</taxon>
        <taxon>Ecdysozoa</taxon>
        <taxon>Arthropoda</taxon>
        <taxon>Hexapoda</taxon>
        <taxon>Collembola</taxon>
        <taxon>Entomobryomorpha</taxon>
        <taxon>Entomobryoidea</taxon>
        <taxon>Orchesellidae</taxon>
        <taxon>Orchesellinae</taxon>
        <taxon>Orchesella</taxon>
    </lineage>
</organism>
<evidence type="ECO:0000313" key="2">
    <source>
        <dbReference type="EMBL" id="ODM91179.1"/>
    </source>
</evidence>
<protein>
    <submittedName>
        <fullName evidence="2">Uncharacterized protein</fullName>
    </submittedName>
</protein>
<gene>
    <name evidence="2" type="ORF">Ocin01_15501</name>
</gene>